<proteinExistence type="predicted"/>
<dbReference type="RefSeq" id="WP_135196268.1">
    <property type="nucleotide sequence ID" value="NZ_SPVI01000003.1"/>
</dbReference>
<reference evidence="2 3" key="1">
    <citation type="submission" date="2019-03" db="EMBL/GenBank/DDBJ databases">
        <title>Biocontrol and xenobiotic degradation properties of endophytic Pseudomonas fluorescens strain BRZ63.</title>
        <authorList>
            <person name="Chlebek D.A."/>
            <person name="Pinski A."/>
            <person name="Zur J.P."/>
            <person name="Michalska J."/>
            <person name="Hupert-Kocurek K.T."/>
        </authorList>
    </citation>
    <scope>NUCLEOTIDE SEQUENCE [LARGE SCALE GENOMIC DNA]</scope>
    <source>
        <strain evidence="2 3">BRZ63</strain>
    </source>
</reference>
<sequence length="274" mass="30142">MKRDEVPQWMNPQFTAESSVAPGPDATALSQTVGAAVSVGLIAATDGGYRLLLENVPLRFDGFADAVHQTLCQLPSGHADYVVLEAYAAIVILTEKYGGTHWIRERNNTELADTVLAQALRADSEEERRFNSTKLTPWVRWVTFMGLAMPQQARGALYPTITERLERELSVLVDTLSPVTEHVFADFLVSLGQRMPYIDGGALFIDLAQREGLRPMGRRLSRVLSNALRDLHDDGRIELIAVGDTAGMYELVGEAHPVRAVTSIRFTLGADNHA</sequence>
<gene>
    <name evidence="2" type="ORF">E4T65_06915</name>
</gene>
<protein>
    <submittedName>
        <fullName evidence="2">Uncharacterized protein</fullName>
    </submittedName>
</protein>
<dbReference type="AlphaFoldDB" id="A0A4Y9TMN3"/>
<evidence type="ECO:0000313" key="3">
    <source>
        <dbReference type="Proteomes" id="UP000297322"/>
    </source>
</evidence>
<evidence type="ECO:0000256" key="1">
    <source>
        <dbReference type="SAM" id="MobiDB-lite"/>
    </source>
</evidence>
<feature type="region of interest" description="Disordered" evidence="1">
    <location>
        <begin position="1"/>
        <end position="22"/>
    </location>
</feature>
<name>A0A4Y9TMN3_PSEFL</name>
<evidence type="ECO:0000313" key="2">
    <source>
        <dbReference type="EMBL" id="TFW44227.1"/>
    </source>
</evidence>
<organism evidence="2 3">
    <name type="scientific">Pseudomonas fluorescens</name>
    <dbReference type="NCBI Taxonomy" id="294"/>
    <lineage>
        <taxon>Bacteria</taxon>
        <taxon>Pseudomonadati</taxon>
        <taxon>Pseudomonadota</taxon>
        <taxon>Gammaproteobacteria</taxon>
        <taxon>Pseudomonadales</taxon>
        <taxon>Pseudomonadaceae</taxon>
        <taxon>Pseudomonas</taxon>
    </lineage>
</organism>
<dbReference type="EMBL" id="SPVI01000003">
    <property type="protein sequence ID" value="TFW44227.1"/>
    <property type="molecule type" value="Genomic_DNA"/>
</dbReference>
<accession>A0A4Y9TMN3</accession>
<comment type="caution">
    <text evidence="2">The sequence shown here is derived from an EMBL/GenBank/DDBJ whole genome shotgun (WGS) entry which is preliminary data.</text>
</comment>
<dbReference type="Proteomes" id="UP000297322">
    <property type="component" value="Unassembled WGS sequence"/>
</dbReference>